<evidence type="ECO:0000256" key="1">
    <source>
        <dbReference type="SAM" id="MobiDB-lite"/>
    </source>
</evidence>
<evidence type="ECO:0000313" key="3">
    <source>
        <dbReference type="EMBL" id="MPC31713.1"/>
    </source>
</evidence>
<feature type="compositionally biased region" description="Basic and acidic residues" evidence="1">
    <location>
        <begin position="358"/>
        <end position="368"/>
    </location>
</feature>
<dbReference type="Proteomes" id="UP000324222">
    <property type="component" value="Unassembled WGS sequence"/>
</dbReference>
<sequence>MWAWRATTVVVVVVVMGGAYAAPRNQGRQFFNGAVNSIGVSALGNTNNNGYSSQGHANTINLASRNGNTGYGTGSNQFIQQATNGKTQQIQQVSPDYFSGTSQQLLANTAGYYGFYQQASPDYANDVYVPTWHGSGTAVAYDTDSSPALSALALLGFLYFLSLIQNVLQDNSGRRRRSAPALHLEGGRMEEHKEVDEGHYITSYLEEEPMMGEDRMDRTEEHKEKIDHKDEPRAFSFLEEFFIRLPQALGMQKRQMIDRLGLDKEPMGIAGFIRSRVKMISSIMSFLQDPSPSRVRRAVQDTDYEKSVEGKSFSEPFQNPSLQSFMALMTEVLKEYSPLNLWSVDESRAFSQNSSDKVAAEEVDERRGVRERRHSPSSMNAWYNELGGRNKEASGGVGSIAAKAISFLGGGEMAQQAATQEVGPALLELSRGLGSSSPHCLQRVLCRLTSHASQLSLLPRVALHMFSSNLVGGGEDAVKAGLRGENCTQTFAECDTKTKTGKTGVNQ</sequence>
<gene>
    <name evidence="3" type="ORF">E2C01_025010</name>
</gene>
<feature type="signal peptide" evidence="2">
    <location>
        <begin position="1"/>
        <end position="21"/>
    </location>
</feature>
<dbReference type="AlphaFoldDB" id="A0A5B7EFF1"/>
<name>A0A5B7EFF1_PORTR</name>
<evidence type="ECO:0000256" key="2">
    <source>
        <dbReference type="SAM" id="SignalP"/>
    </source>
</evidence>
<reference evidence="3 4" key="1">
    <citation type="submission" date="2019-05" db="EMBL/GenBank/DDBJ databases">
        <title>Another draft genome of Portunus trituberculatus and its Hox gene families provides insights of decapod evolution.</title>
        <authorList>
            <person name="Jeong J.-H."/>
            <person name="Song I."/>
            <person name="Kim S."/>
            <person name="Choi T."/>
            <person name="Kim D."/>
            <person name="Ryu S."/>
            <person name="Kim W."/>
        </authorList>
    </citation>
    <scope>NUCLEOTIDE SEQUENCE [LARGE SCALE GENOMIC DNA]</scope>
    <source>
        <tissue evidence="3">Muscle</tissue>
    </source>
</reference>
<proteinExistence type="predicted"/>
<evidence type="ECO:0000313" key="4">
    <source>
        <dbReference type="Proteomes" id="UP000324222"/>
    </source>
</evidence>
<feature type="chain" id="PRO_5023066045" evidence="2">
    <location>
        <begin position="22"/>
        <end position="507"/>
    </location>
</feature>
<accession>A0A5B7EFF1</accession>
<protein>
    <submittedName>
        <fullName evidence="3">Uncharacterized protein</fullName>
    </submittedName>
</protein>
<keyword evidence="4" id="KW-1185">Reference proteome</keyword>
<keyword evidence="2" id="KW-0732">Signal</keyword>
<dbReference type="EMBL" id="VSRR010002490">
    <property type="protein sequence ID" value="MPC31713.1"/>
    <property type="molecule type" value="Genomic_DNA"/>
</dbReference>
<organism evidence="3 4">
    <name type="scientific">Portunus trituberculatus</name>
    <name type="common">Swimming crab</name>
    <name type="synonym">Neptunus trituberculatus</name>
    <dbReference type="NCBI Taxonomy" id="210409"/>
    <lineage>
        <taxon>Eukaryota</taxon>
        <taxon>Metazoa</taxon>
        <taxon>Ecdysozoa</taxon>
        <taxon>Arthropoda</taxon>
        <taxon>Crustacea</taxon>
        <taxon>Multicrustacea</taxon>
        <taxon>Malacostraca</taxon>
        <taxon>Eumalacostraca</taxon>
        <taxon>Eucarida</taxon>
        <taxon>Decapoda</taxon>
        <taxon>Pleocyemata</taxon>
        <taxon>Brachyura</taxon>
        <taxon>Eubrachyura</taxon>
        <taxon>Portunoidea</taxon>
        <taxon>Portunidae</taxon>
        <taxon>Portuninae</taxon>
        <taxon>Portunus</taxon>
    </lineage>
</organism>
<dbReference type="OrthoDB" id="6373262at2759"/>
<comment type="caution">
    <text evidence="3">The sequence shown here is derived from an EMBL/GenBank/DDBJ whole genome shotgun (WGS) entry which is preliminary data.</text>
</comment>
<feature type="region of interest" description="Disordered" evidence="1">
    <location>
        <begin position="353"/>
        <end position="376"/>
    </location>
</feature>